<gene>
    <name evidence="1" type="ORF">JEQ47_17345</name>
</gene>
<name>A0A934J2J1_9HYPH</name>
<proteinExistence type="predicted"/>
<evidence type="ECO:0000313" key="1">
    <source>
        <dbReference type="EMBL" id="MBJ3786494.1"/>
    </source>
</evidence>
<dbReference type="EMBL" id="JAEKMH010000004">
    <property type="protein sequence ID" value="MBJ3786494.1"/>
    <property type="molecule type" value="Genomic_DNA"/>
</dbReference>
<dbReference type="AlphaFoldDB" id="A0A934J2J1"/>
<organism evidence="1 2">
    <name type="scientific">Devosia sediminis</name>
    <dbReference type="NCBI Taxonomy" id="2798801"/>
    <lineage>
        <taxon>Bacteria</taxon>
        <taxon>Pseudomonadati</taxon>
        <taxon>Pseudomonadota</taxon>
        <taxon>Alphaproteobacteria</taxon>
        <taxon>Hyphomicrobiales</taxon>
        <taxon>Devosiaceae</taxon>
        <taxon>Devosia</taxon>
    </lineage>
</organism>
<dbReference type="Proteomes" id="UP000602124">
    <property type="component" value="Unassembled WGS sequence"/>
</dbReference>
<reference evidence="1" key="1">
    <citation type="submission" date="2020-12" db="EMBL/GenBank/DDBJ databases">
        <title>Devosia sp. MSA67 isolated from Mo River.</title>
        <authorList>
            <person name="Ma F."/>
            <person name="Zi Z."/>
        </authorList>
    </citation>
    <scope>NUCLEOTIDE SEQUENCE</scope>
    <source>
        <strain evidence="1">MSA67</strain>
    </source>
</reference>
<accession>A0A934J2J1</accession>
<dbReference type="RefSeq" id="WP_198877677.1">
    <property type="nucleotide sequence ID" value="NZ_JAEKMH010000004.1"/>
</dbReference>
<protein>
    <submittedName>
        <fullName evidence="1">Uncharacterized protein</fullName>
    </submittedName>
</protein>
<evidence type="ECO:0000313" key="2">
    <source>
        <dbReference type="Proteomes" id="UP000602124"/>
    </source>
</evidence>
<keyword evidence="2" id="KW-1185">Reference proteome</keyword>
<sequence length="92" mass="10741">MQGPTYFSQNDETAMFGWLGRITIVRDVTGEGRDLIIRLKRAPTDNQLRDLLALFFRYKMDMTPLAVLRTAKNESWFSDHDSYWFDGVFGQT</sequence>
<comment type="caution">
    <text evidence="1">The sequence shown here is derived from an EMBL/GenBank/DDBJ whole genome shotgun (WGS) entry which is preliminary data.</text>
</comment>